<gene>
    <name evidence="1" type="ORF">TIFTF001_044348</name>
    <name evidence="2" type="ORF">TIFTF001_044351</name>
    <name evidence="3" type="ORF">TIFTF001_044353</name>
    <name evidence="4" type="ORF">TIFTF001_044354</name>
</gene>
<sequence>MMFVISFTCLDRLLGNSSAQFLMNRLSGRVLGPTCKIFSNRAALSLRRLVGVTDSLVDDNVLRLISELEPPTRHVVDPTRGKLTRVGPDSWRKAAGTLPRTHGRPNSRPLVCLCRAGNGSAPSLIAYIDTHDGTVHPRVCFAWSDAVLSAKATCQPRRATWRFRHVADPTHGRPDSWRKATGTLPRTHGRPNSRPLVCLCRAGNESAPSLIAYIGTRSILGLDPPKDAGGLMLMTRSLPTTEYLSCQIPTTELCTRVSVLPGQTLSSRPKPLTCSARRVLGTSFNRASDDVSSAEAKPCSVGSPGSGIGHGNTPPTADAAHLFLSYVKSPPAANNSDMHCCPFAGDVHSTLPPIVLGLGTRGADLLDQWLLQAYEPTGHPR</sequence>
<dbReference type="Proteomes" id="UP001187192">
    <property type="component" value="Unassembled WGS sequence"/>
</dbReference>
<accession>A0AA87Z3W3</accession>
<protein>
    <submittedName>
        <fullName evidence="4">Uncharacterized protein</fullName>
    </submittedName>
</protein>
<evidence type="ECO:0000313" key="1">
    <source>
        <dbReference type="EMBL" id="GMN29449.1"/>
    </source>
</evidence>
<dbReference type="AlphaFoldDB" id="A0AA87Z3W3"/>
<dbReference type="EMBL" id="BTGU01003274">
    <property type="protein sequence ID" value="GMN29490.1"/>
    <property type="molecule type" value="Genomic_DNA"/>
</dbReference>
<dbReference type="EMBL" id="BTGU01003272">
    <property type="protein sequence ID" value="GMN29449.1"/>
    <property type="molecule type" value="Genomic_DNA"/>
</dbReference>
<organism evidence="4 5">
    <name type="scientific">Ficus carica</name>
    <name type="common">Common fig</name>
    <dbReference type="NCBI Taxonomy" id="3494"/>
    <lineage>
        <taxon>Eukaryota</taxon>
        <taxon>Viridiplantae</taxon>
        <taxon>Streptophyta</taxon>
        <taxon>Embryophyta</taxon>
        <taxon>Tracheophyta</taxon>
        <taxon>Spermatophyta</taxon>
        <taxon>Magnoliopsida</taxon>
        <taxon>eudicotyledons</taxon>
        <taxon>Gunneridae</taxon>
        <taxon>Pentapetalae</taxon>
        <taxon>rosids</taxon>
        <taxon>fabids</taxon>
        <taxon>Rosales</taxon>
        <taxon>Moraceae</taxon>
        <taxon>Ficeae</taxon>
        <taxon>Ficus</taxon>
    </lineage>
</organism>
<dbReference type="EMBL" id="BTGU01003275">
    <property type="protein sequence ID" value="GMN29504.1"/>
    <property type="molecule type" value="Genomic_DNA"/>
</dbReference>
<proteinExistence type="predicted"/>
<evidence type="ECO:0000313" key="2">
    <source>
        <dbReference type="EMBL" id="GMN29468.1"/>
    </source>
</evidence>
<dbReference type="EMBL" id="BTGU01003273">
    <property type="protein sequence ID" value="GMN29468.1"/>
    <property type="molecule type" value="Genomic_DNA"/>
</dbReference>
<evidence type="ECO:0000313" key="3">
    <source>
        <dbReference type="EMBL" id="GMN29490.1"/>
    </source>
</evidence>
<evidence type="ECO:0000313" key="5">
    <source>
        <dbReference type="Proteomes" id="UP001187192"/>
    </source>
</evidence>
<reference evidence="4" key="1">
    <citation type="submission" date="2023-07" db="EMBL/GenBank/DDBJ databases">
        <title>draft genome sequence of fig (Ficus carica).</title>
        <authorList>
            <person name="Takahashi T."/>
            <person name="Nishimura K."/>
        </authorList>
    </citation>
    <scope>NUCLEOTIDE SEQUENCE</scope>
</reference>
<comment type="caution">
    <text evidence="4">The sequence shown here is derived from an EMBL/GenBank/DDBJ whole genome shotgun (WGS) entry which is preliminary data.</text>
</comment>
<evidence type="ECO:0000313" key="4">
    <source>
        <dbReference type="EMBL" id="GMN29504.1"/>
    </source>
</evidence>
<name>A0AA87Z3W3_FICCA</name>
<keyword evidence="5" id="KW-1185">Reference proteome</keyword>